<dbReference type="SUPFAM" id="SSF51338">
    <property type="entry name" value="Composite domain of metallo-dependent hydrolases"/>
    <property type="match status" value="1"/>
</dbReference>
<dbReference type="SUPFAM" id="SSF51556">
    <property type="entry name" value="Metallo-dependent hydrolases"/>
    <property type="match status" value="1"/>
</dbReference>
<dbReference type="InterPro" id="IPR013108">
    <property type="entry name" value="Amidohydro_3"/>
</dbReference>
<gene>
    <name evidence="2" type="ORF">SAMN05192561_10443</name>
</gene>
<dbReference type="AlphaFoldDB" id="A0A1H6IXA9"/>
<dbReference type="GO" id="GO:0016810">
    <property type="term" value="F:hydrolase activity, acting on carbon-nitrogen (but not peptide) bonds"/>
    <property type="evidence" value="ECO:0007669"/>
    <property type="project" value="InterPro"/>
</dbReference>
<keyword evidence="3" id="KW-1185">Reference proteome</keyword>
<organism evidence="2 3">
    <name type="scientific">Halopenitus malekzadehii</name>
    <dbReference type="NCBI Taxonomy" id="1267564"/>
    <lineage>
        <taxon>Archaea</taxon>
        <taxon>Methanobacteriati</taxon>
        <taxon>Methanobacteriota</taxon>
        <taxon>Stenosarchaea group</taxon>
        <taxon>Halobacteria</taxon>
        <taxon>Halobacteriales</taxon>
        <taxon>Haloferacaceae</taxon>
        <taxon>Halopenitus</taxon>
    </lineage>
</organism>
<dbReference type="InterPro" id="IPR032466">
    <property type="entry name" value="Metal_Hydrolase"/>
</dbReference>
<feature type="domain" description="Amidohydrolase 3" evidence="1">
    <location>
        <begin position="53"/>
        <end position="516"/>
    </location>
</feature>
<evidence type="ECO:0000259" key="1">
    <source>
        <dbReference type="Pfam" id="PF07969"/>
    </source>
</evidence>
<dbReference type="InterPro" id="IPR011059">
    <property type="entry name" value="Metal-dep_hydrolase_composite"/>
</dbReference>
<dbReference type="InterPro" id="IPR033932">
    <property type="entry name" value="YtcJ-like"/>
</dbReference>
<dbReference type="PANTHER" id="PTHR22642">
    <property type="entry name" value="IMIDAZOLONEPROPIONASE"/>
    <property type="match status" value="1"/>
</dbReference>
<protein>
    <recommendedName>
        <fullName evidence="1">Amidohydrolase 3 domain-containing protein</fullName>
    </recommendedName>
</protein>
<dbReference type="OrthoDB" id="8791at2157"/>
<dbReference type="Gene3D" id="3.10.310.70">
    <property type="match status" value="1"/>
</dbReference>
<dbReference type="Gene3D" id="3.20.20.140">
    <property type="entry name" value="Metal-dependent hydrolases"/>
    <property type="match status" value="1"/>
</dbReference>
<reference evidence="2 3" key="1">
    <citation type="submission" date="2016-10" db="EMBL/GenBank/DDBJ databases">
        <authorList>
            <person name="de Groot N.N."/>
        </authorList>
    </citation>
    <scope>NUCLEOTIDE SEQUENCE [LARGE SCALE GENOMIC DNA]</scope>
    <source>
        <strain evidence="2 3">IBRC-M10418</strain>
    </source>
</reference>
<dbReference type="Pfam" id="PF07969">
    <property type="entry name" value="Amidohydro_3"/>
    <property type="match status" value="1"/>
</dbReference>
<accession>A0A1H6IXA9</accession>
<evidence type="ECO:0000313" key="2">
    <source>
        <dbReference type="EMBL" id="SEH51712.1"/>
    </source>
</evidence>
<dbReference type="EMBL" id="FNWU01000004">
    <property type="protein sequence ID" value="SEH51712.1"/>
    <property type="molecule type" value="Genomic_DNA"/>
</dbReference>
<dbReference type="RefSeq" id="WP_092816906.1">
    <property type="nucleotide sequence ID" value="NZ_FNWU01000004.1"/>
</dbReference>
<dbReference type="Gene3D" id="2.30.40.10">
    <property type="entry name" value="Urease, subunit C, domain 1"/>
    <property type="match status" value="1"/>
</dbReference>
<dbReference type="STRING" id="1267564.SAMN05192561_10443"/>
<dbReference type="CDD" id="cd01300">
    <property type="entry name" value="YtcJ_like"/>
    <property type="match status" value="1"/>
</dbReference>
<name>A0A1H6IXA9_9EURY</name>
<proteinExistence type="predicted"/>
<evidence type="ECO:0000313" key="3">
    <source>
        <dbReference type="Proteomes" id="UP000199215"/>
    </source>
</evidence>
<dbReference type="Proteomes" id="UP000199215">
    <property type="component" value="Unassembled WGS sequence"/>
</dbReference>
<sequence length="519" mass="55639">MTDAADLVLLDGEIHTLAEPDETDEALAVRDGEIVRLGSSDDVEFLAGTGTTVLDLDGRVLLPGFIDAHTHVTIAGRKLVHADLSDATGPADAVDRLQARADELDGDSADPDGDRWVIGYGYDESTWNEDRYLTREDLDRVGTDWPVVAFRADMHLASVDSTALDRIVGSIPDDCLRTDAGEPTGVIVEDGIDPVRDATDPGLAETRELVTRALTDAAARGITGVHDMVRRSHAPRVYRELDAADELPVRVRINYWSDHLDALLEAGLPSNAGSDVVRVGAIKTFTDGSFGGRTAKLSNPYADASGETGQWVVEPDELAALVADAAGAGLQVAAHAIGDEAIDAVLDAYEDVTESGTDARHRIEHVELASDEAIDRIAADDVVASVQPNFRKWAGDGGLYERRLGDRRTRTNRFRDLLDAGVTLAFGSDGMPMDPLVGLHWAVNDPAADQGLSVTEALRAYTCGGAVAGFDEDRLGTIETGKRADLVALDDSPWDRPESIRDIDVDLTVVDGDVVYKEL</sequence>
<dbReference type="PANTHER" id="PTHR22642:SF2">
    <property type="entry name" value="PROTEIN LONG AFTER FAR-RED 3"/>
    <property type="match status" value="1"/>
</dbReference>